<feature type="compositionally biased region" description="Low complexity" evidence="6">
    <location>
        <begin position="220"/>
        <end position="237"/>
    </location>
</feature>
<evidence type="ECO:0000256" key="2">
    <source>
        <dbReference type="ARBA" id="ARBA00022723"/>
    </source>
</evidence>
<dbReference type="Gene3D" id="3.60.21.10">
    <property type="match status" value="1"/>
</dbReference>
<reference evidence="10" key="1">
    <citation type="journal article" date="2024" name="IScience">
        <title>Strigolactones Initiate the Formation of Haustorium-like Structures in Castilleja.</title>
        <authorList>
            <person name="Buerger M."/>
            <person name="Peterson D."/>
            <person name="Chory J."/>
        </authorList>
    </citation>
    <scope>NUCLEOTIDE SEQUENCE [LARGE SCALE GENOMIC DNA]</scope>
</reference>
<keyword evidence="2" id="KW-0479">Metal-binding</keyword>
<keyword evidence="3" id="KW-0378">Hydrolase</keyword>
<keyword evidence="10" id="KW-1185">Reference proteome</keyword>
<evidence type="ECO:0000256" key="5">
    <source>
        <dbReference type="ARBA" id="ARBA00044504"/>
    </source>
</evidence>
<keyword evidence="4" id="KW-0464">Manganese</keyword>
<dbReference type="InterPro" id="IPR031675">
    <property type="entry name" value="STPPase_N"/>
</dbReference>
<evidence type="ECO:0000256" key="1">
    <source>
        <dbReference type="ARBA" id="ARBA00013081"/>
    </source>
</evidence>
<dbReference type="InterPro" id="IPR029052">
    <property type="entry name" value="Metallo-depent_PP-like"/>
</dbReference>
<evidence type="ECO:0000256" key="4">
    <source>
        <dbReference type="ARBA" id="ARBA00023211"/>
    </source>
</evidence>
<organism evidence="9 10">
    <name type="scientific">Castilleja foliolosa</name>
    <dbReference type="NCBI Taxonomy" id="1961234"/>
    <lineage>
        <taxon>Eukaryota</taxon>
        <taxon>Viridiplantae</taxon>
        <taxon>Streptophyta</taxon>
        <taxon>Embryophyta</taxon>
        <taxon>Tracheophyta</taxon>
        <taxon>Spermatophyta</taxon>
        <taxon>Magnoliopsida</taxon>
        <taxon>eudicotyledons</taxon>
        <taxon>Gunneridae</taxon>
        <taxon>Pentapetalae</taxon>
        <taxon>asterids</taxon>
        <taxon>lamiids</taxon>
        <taxon>Lamiales</taxon>
        <taxon>Orobanchaceae</taxon>
        <taxon>Pedicularideae</taxon>
        <taxon>Castillejinae</taxon>
        <taxon>Castilleja</taxon>
    </lineage>
</organism>
<name>A0ABD3D8S9_9LAMI</name>
<keyword evidence="7" id="KW-1133">Transmembrane helix</keyword>
<dbReference type="Proteomes" id="UP001632038">
    <property type="component" value="Unassembled WGS sequence"/>
</dbReference>
<dbReference type="InterPro" id="IPR036259">
    <property type="entry name" value="MFS_trans_sf"/>
</dbReference>
<dbReference type="Gene3D" id="1.20.1250.20">
    <property type="entry name" value="MFS general substrate transporter like domains"/>
    <property type="match status" value="1"/>
</dbReference>
<feature type="domain" description="Serine-threonine protein phosphatase N-terminal" evidence="8">
    <location>
        <begin position="13"/>
        <end position="57"/>
    </location>
</feature>
<feature type="region of interest" description="Disordered" evidence="6">
    <location>
        <begin position="163"/>
        <end position="292"/>
    </location>
</feature>
<sequence length="292" mass="31672">MMTMKGMMDESALDDIIRRLLEGKGGKQVKLSEAEIRRLCVNARQILLSQPNLLHLSAPIKICAVSFISLSAASYLSSVIVNVMHSVTGGGGKTLWLGGHDLNDNKLDNYYYIVAVLGAINFVYFTFFASKYVPFEKDDELVESKQAVIVIRRRFYEFNNYEKSSAAEPPTNPETVDHSTDLIADPKTADPPTNPESADHSADPPADPHIASVADPPINPESADPPADPPIASAADPPTNPETADHSTDPIADPPADRSADPKTADITFNYESEQILEFHGHVGPPGPDAWP</sequence>
<evidence type="ECO:0000313" key="10">
    <source>
        <dbReference type="Proteomes" id="UP001632038"/>
    </source>
</evidence>
<dbReference type="GO" id="GO:0004722">
    <property type="term" value="F:protein serine/threonine phosphatase activity"/>
    <property type="evidence" value="ECO:0007669"/>
    <property type="project" value="UniProtKB-EC"/>
</dbReference>
<keyword evidence="7" id="KW-0812">Transmembrane</keyword>
<gene>
    <name evidence="9" type="ORF">CASFOL_016628</name>
</gene>
<dbReference type="GO" id="GO:0046872">
    <property type="term" value="F:metal ion binding"/>
    <property type="evidence" value="ECO:0007669"/>
    <property type="project" value="UniProtKB-KW"/>
</dbReference>
<dbReference type="EC" id="3.1.3.16" evidence="1"/>
<evidence type="ECO:0000256" key="3">
    <source>
        <dbReference type="ARBA" id="ARBA00022801"/>
    </source>
</evidence>
<protein>
    <recommendedName>
        <fullName evidence="1">protein-serine/threonine phosphatase</fullName>
        <ecNumber evidence="1">3.1.3.16</ecNumber>
    </recommendedName>
</protein>
<feature type="transmembrane region" description="Helical" evidence="7">
    <location>
        <begin position="110"/>
        <end position="129"/>
    </location>
</feature>
<dbReference type="Pfam" id="PF16891">
    <property type="entry name" value="STPPase_N"/>
    <property type="match status" value="1"/>
</dbReference>
<feature type="compositionally biased region" description="Basic and acidic residues" evidence="6">
    <location>
        <begin position="255"/>
        <end position="264"/>
    </location>
</feature>
<comment type="similarity">
    <text evidence="5">Belongs to the major facilitator superfamily. Phosphate:H(+) symporter (TC 2.A.1.9) family.</text>
</comment>
<dbReference type="AlphaFoldDB" id="A0ABD3D8S9"/>
<dbReference type="EMBL" id="JAVIJP010000018">
    <property type="protein sequence ID" value="KAL3638721.1"/>
    <property type="molecule type" value="Genomic_DNA"/>
</dbReference>
<evidence type="ECO:0000259" key="8">
    <source>
        <dbReference type="Pfam" id="PF16891"/>
    </source>
</evidence>
<evidence type="ECO:0000256" key="6">
    <source>
        <dbReference type="SAM" id="MobiDB-lite"/>
    </source>
</evidence>
<evidence type="ECO:0000313" key="9">
    <source>
        <dbReference type="EMBL" id="KAL3638721.1"/>
    </source>
</evidence>
<evidence type="ECO:0000256" key="7">
    <source>
        <dbReference type="SAM" id="Phobius"/>
    </source>
</evidence>
<proteinExistence type="inferred from homology"/>
<accession>A0ABD3D8S9</accession>
<comment type="caution">
    <text evidence="9">The sequence shown here is derived from an EMBL/GenBank/DDBJ whole genome shotgun (WGS) entry which is preliminary data.</text>
</comment>
<keyword evidence="7" id="KW-0472">Membrane</keyword>